<dbReference type="Proteomes" id="UP000029554">
    <property type="component" value="Unassembled WGS sequence"/>
</dbReference>
<dbReference type="STRING" id="1453498.LG45_13480"/>
<dbReference type="OrthoDB" id="959017at2"/>
<dbReference type="InterPro" id="IPR025665">
    <property type="entry name" value="Beta-barrel_OMP_2"/>
</dbReference>
<dbReference type="eggNOG" id="ENOG502ZCAE">
    <property type="taxonomic scope" value="Bacteria"/>
</dbReference>
<evidence type="ECO:0000259" key="2">
    <source>
        <dbReference type="Pfam" id="PF13568"/>
    </source>
</evidence>
<dbReference type="EMBL" id="JRHH01000005">
    <property type="protein sequence ID" value="KGD67231.1"/>
    <property type="molecule type" value="Genomic_DNA"/>
</dbReference>
<feature type="signal peptide" evidence="1">
    <location>
        <begin position="1"/>
        <end position="18"/>
    </location>
</feature>
<gene>
    <name evidence="3" type="ORF">LG45_13480</name>
</gene>
<feature type="domain" description="Outer membrane protein beta-barrel" evidence="2">
    <location>
        <begin position="17"/>
        <end position="208"/>
    </location>
</feature>
<reference evidence="3 4" key="1">
    <citation type="submission" date="2014-09" db="EMBL/GenBank/DDBJ databases">
        <title>Whole Genome Shotgun of Flavobacterium aquatile LMG 4008.</title>
        <authorList>
            <person name="Gale A.N."/>
            <person name="Pipes S.E."/>
            <person name="Newman J.D."/>
        </authorList>
    </citation>
    <scope>NUCLEOTIDE SEQUENCE [LARGE SCALE GENOMIC DNA]</scope>
    <source>
        <strain evidence="3 4">LMG 4008</strain>
    </source>
</reference>
<keyword evidence="1" id="KW-0732">Signal</keyword>
<evidence type="ECO:0000256" key="1">
    <source>
        <dbReference type="SAM" id="SignalP"/>
    </source>
</evidence>
<name>A0A095SRF8_9FLAO</name>
<dbReference type="RefSeq" id="WP_035127903.1">
    <property type="nucleotide sequence ID" value="NZ_JRHH01000005.1"/>
</dbReference>
<evidence type="ECO:0000313" key="3">
    <source>
        <dbReference type="EMBL" id="KGD67231.1"/>
    </source>
</evidence>
<protein>
    <submittedName>
        <fullName evidence="3">Outer membrane insertion c-terminal signal protein</fullName>
    </submittedName>
</protein>
<organism evidence="3 4">
    <name type="scientific">Flavobacterium aquatile LMG 4008 = ATCC 11947</name>
    <dbReference type="NCBI Taxonomy" id="1453498"/>
    <lineage>
        <taxon>Bacteria</taxon>
        <taxon>Pseudomonadati</taxon>
        <taxon>Bacteroidota</taxon>
        <taxon>Flavobacteriia</taxon>
        <taxon>Flavobacteriales</taxon>
        <taxon>Flavobacteriaceae</taxon>
        <taxon>Flavobacterium</taxon>
    </lineage>
</organism>
<evidence type="ECO:0000313" key="4">
    <source>
        <dbReference type="Proteomes" id="UP000029554"/>
    </source>
</evidence>
<comment type="caution">
    <text evidence="3">The sequence shown here is derived from an EMBL/GenBank/DDBJ whole genome shotgun (WGS) entry which is preliminary data.</text>
</comment>
<accession>A0A095SRF8</accession>
<sequence length="232" mass="27056">MRFLQSIVLFLFGLSAFAQEKTIDFDAPDSLYREDQFYIGLTYNKLQNTPADLRQNKFSSGISFGFLRDMPFNKSRTWAIATGIGYSLNIFNDNLFINQPNTIPTSENSYSFISDLSYSKNKMTLHYIDLPIELRWRTSTPESHRFWRIYAGFKFSYLIYDYYKFVGSGEIIKVSGNDDFNKLQYGVYISTGWNTWNFHAYYGLSPLFKNTQVNGQSIDMNTLNLGVMFYIL</sequence>
<proteinExistence type="predicted"/>
<keyword evidence="4" id="KW-1185">Reference proteome</keyword>
<feature type="chain" id="PRO_5001917923" evidence="1">
    <location>
        <begin position="19"/>
        <end position="232"/>
    </location>
</feature>
<dbReference type="AlphaFoldDB" id="A0A095SRF8"/>
<dbReference type="Pfam" id="PF13568">
    <property type="entry name" value="OMP_b-brl_2"/>
    <property type="match status" value="1"/>
</dbReference>